<feature type="region of interest" description="Disordered" evidence="9">
    <location>
        <begin position="162"/>
        <end position="227"/>
    </location>
</feature>
<evidence type="ECO:0000259" key="12">
    <source>
        <dbReference type="Pfam" id="PF16589"/>
    </source>
</evidence>
<evidence type="ECO:0000256" key="8">
    <source>
        <dbReference type="RuleBase" id="RU367107"/>
    </source>
</evidence>
<proteinExistence type="inferred from homology"/>
<dbReference type="AlphaFoldDB" id="A0A5N7AZ89"/>
<feature type="domain" description="BRCT" evidence="12">
    <location>
        <begin position="13"/>
        <end position="86"/>
    </location>
</feature>
<evidence type="ECO:0000256" key="2">
    <source>
        <dbReference type="ARBA" id="ARBA00022454"/>
    </source>
</evidence>
<feature type="region of interest" description="Disordered" evidence="9">
    <location>
        <begin position="84"/>
        <end position="107"/>
    </location>
</feature>
<name>A0A5N7AZ89_9EURO</name>
<dbReference type="InterPro" id="IPR009057">
    <property type="entry name" value="Homeodomain-like_sf"/>
</dbReference>
<dbReference type="GO" id="GO:0031848">
    <property type="term" value="P:protection from non-homologous end joining at telomere"/>
    <property type="evidence" value="ECO:0007669"/>
    <property type="project" value="TreeGrafter"/>
</dbReference>
<dbReference type="CDD" id="cd11655">
    <property type="entry name" value="rap1_myb-like"/>
    <property type="match status" value="1"/>
</dbReference>
<evidence type="ECO:0000256" key="1">
    <source>
        <dbReference type="ARBA" id="ARBA00010467"/>
    </source>
</evidence>
<dbReference type="GO" id="GO:0042162">
    <property type="term" value="F:telomeric DNA binding"/>
    <property type="evidence" value="ECO:0007669"/>
    <property type="project" value="TreeGrafter"/>
</dbReference>
<comment type="subcellular location">
    <subcellularLocation>
        <location evidence="8">Nucleus</location>
    </subcellularLocation>
    <subcellularLocation>
        <location evidence="8">Chromosome</location>
        <location evidence="8">Telomere</location>
    </subcellularLocation>
</comment>
<accession>A0A5N7AZ89</accession>
<evidence type="ECO:0000256" key="6">
    <source>
        <dbReference type="ARBA" id="ARBA00023163"/>
    </source>
</evidence>
<dbReference type="InterPro" id="IPR038104">
    <property type="entry name" value="Rap1_C_sf"/>
</dbReference>
<comment type="function">
    <text evidence="8">Involved in the regulation of telomere length, clustering and has a specific role in telomere position effect (TPE).</text>
</comment>
<evidence type="ECO:0000256" key="5">
    <source>
        <dbReference type="ARBA" id="ARBA00023159"/>
    </source>
</evidence>
<feature type="compositionally biased region" description="Basic and acidic residues" evidence="9">
    <location>
        <begin position="180"/>
        <end position="190"/>
    </location>
</feature>
<evidence type="ECO:0000313" key="13">
    <source>
        <dbReference type="EMBL" id="KAE8374626.1"/>
    </source>
</evidence>
<keyword evidence="7 8" id="KW-0539">Nucleus</keyword>
<keyword evidence="6" id="KW-0804">Transcription</keyword>
<dbReference type="Proteomes" id="UP000326198">
    <property type="component" value="Unassembled WGS sequence"/>
</dbReference>
<dbReference type="InterPro" id="IPR001357">
    <property type="entry name" value="BRCT_dom"/>
</dbReference>
<dbReference type="GO" id="GO:0070187">
    <property type="term" value="C:shelterin complex"/>
    <property type="evidence" value="ECO:0007669"/>
    <property type="project" value="TreeGrafter"/>
</dbReference>
<dbReference type="PANTHER" id="PTHR16466">
    <property type="entry name" value="TELOMERE REPEAT-BINDING FACTOR 2-INTERACTING PROTEIN 1"/>
    <property type="match status" value="1"/>
</dbReference>
<reference evidence="13 14" key="1">
    <citation type="submission" date="2019-04" db="EMBL/GenBank/DDBJ databases">
        <title>Friends and foes A comparative genomics studyof 23 Aspergillus species from section Flavi.</title>
        <authorList>
            <consortium name="DOE Joint Genome Institute"/>
            <person name="Kjaerbolling I."/>
            <person name="Vesth T."/>
            <person name="Frisvad J.C."/>
            <person name="Nybo J.L."/>
            <person name="Theobald S."/>
            <person name="Kildgaard S."/>
            <person name="Isbrandt T."/>
            <person name="Kuo A."/>
            <person name="Sato A."/>
            <person name="Lyhne E.K."/>
            <person name="Kogle M.E."/>
            <person name="Wiebenga A."/>
            <person name="Kun R.S."/>
            <person name="Lubbers R.J."/>
            <person name="Makela M.R."/>
            <person name="Barry K."/>
            <person name="Chovatia M."/>
            <person name="Clum A."/>
            <person name="Daum C."/>
            <person name="Haridas S."/>
            <person name="He G."/>
            <person name="LaButti K."/>
            <person name="Lipzen A."/>
            <person name="Mondo S."/>
            <person name="Riley R."/>
            <person name="Salamov A."/>
            <person name="Simmons B.A."/>
            <person name="Magnuson J.K."/>
            <person name="Henrissat B."/>
            <person name="Mortensen U.H."/>
            <person name="Larsen T.O."/>
            <person name="Devries R.P."/>
            <person name="Grigoriev I.V."/>
            <person name="Machida M."/>
            <person name="Baker S.E."/>
            <person name="Andersen M.R."/>
        </authorList>
    </citation>
    <scope>NUCLEOTIDE SEQUENCE [LARGE SCALE GENOMIC DNA]</scope>
    <source>
        <strain evidence="13 14">IBT 29228</strain>
    </source>
</reference>
<sequence length="437" mass="49601">MGENGSMPSPSLLFEGKQFWLSHNIPQRARFKDLIMQHGGAIRLHEKDADVKLVDHARKNLPPDTYSYRYVEWSVHNGKLEDLEDHRAGPSAPRPVGATNIPSRGRPIPYTLEDDQWLWDRMVPYEKDSNAPIQGNKIYQELAAQNPRHTFQSYRDRYIRRLRGRPRPGGMPKPDLLASAKKDGHLKNTLRDQNSPRPHKKQSQDDIPVIRHLGDKKRKRTAEYNSDPELDKVHIASQKKRAIDKTPNDLTPIMIHAQKSKSAYMTGTPIPATSVDNAVRILQDSTTKISEPVQPKEAESVDHSPENAIDPLFLELPFLPSSPDPEPEELPEQDIDTWIDHRLQTGRAENEEQIIEALGCTSMDPYLADKVLDHLMAGKGIPDHMPGVWTAEDDRCFEAQETRTIERVLKKHGSDAFNSRWEYLGMARAAGLDGTQT</sequence>
<comment type="subunit">
    <text evidence="8">Homodimer.</text>
</comment>
<keyword evidence="3 8" id="KW-0779">Telomere</keyword>
<dbReference type="InterPro" id="IPR021661">
    <property type="entry name" value="Rap1_C"/>
</dbReference>
<gene>
    <name evidence="13" type="ORF">BDV26DRAFT_284150</name>
</gene>
<keyword evidence="5" id="KW-0010">Activator</keyword>
<evidence type="ECO:0000256" key="9">
    <source>
        <dbReference type="SAM" id="MobiDB-lite"/>
    </source>
</evidence>
<dbReference type="GO" id="GO:0010833">
    <property type="term" value="P:telomere maintenance via telomere lengthening"/>
    <property type="evidence" value="ECO:0007669"/>
    <property type="project" value="UniProtKB-UniRule"/>
</dbReference>
<evidence type="ECO:0000259" key="11">
    <source>
        <dbReference type="Pfam" id="PF11626"/>
    </source>
</evidence>
<keyword evidence="14" id="KW-1185">Reference proteome</keyword>
<evidence type="ECO:0000256" key="3">
    <source>
        <dbReference type="ARBA" id="ARBA00022895"/>
    </source>
</evidence>
<dbReference type="Pfam" id="PF16589">
    <property type="entry name" value="BRCT_2"/>
    <property type="match status" value="1"/>
</dbReference>
<dbReference type="InterPro" id="IPR039595">
    <property type="entry name" value="TE2IP/Rap1"/>
</dbReference>
<dbReference type="InterPro" id="IPR015010">
    <property type="entry name" value="TERF2IP_Myb"/>
</dbReference>
<evidence type="ECO:0000256" key="4">
    <source>
        <dbReference type="ARBA" id="ARBA00023015"/>
    </source>
</evidence>
<dbReference type="OrthoDB" id="435460at2759"/>
<feature type="domain" description="TRF2-interacting telomeric protein/Rap1 C-terminal" evidence="11">
    <location>
        <begin position="350"/>
        <end position="424"/>
    </location>
</feature>
<dbReference type="PANTHER" id="PTHR16466:SF6">
    <property type="entry name" value="TELOMERIC REPEAT-BINDING FACTOR 2-INTERACTING PROTEIN 1"/>
    <property type="match status" value="1"/>
</dbReference>
<evidence type="ECO:0000256" key="7">
    <source>
        <dbReference type="ARBA" id="ARBA00023242"/>
    </source>
</evidence>
<keyword evidence="2 8" id="KW-0158">Chromosome</keyword>
<dbReference type="Gene3D" id="1.10.10.2170">
    <property type="match status" value="1"/>
</dbReference>
<dbReference type="Pfam" id="PF11626">
    <property type="entry name" value="Rap1_C"/>
    <property type="match status" value="1"/>
</dbReference>
<protein>
    <recommendedName>
        <fullName evidence="8">DNA-binding protein RAP1</fullName>
    </recommendedName>
</protein>
<evidence type="ECO:0000259" key="10">
    <source>
        <dbReference type="Pfam" id="PF08914"/>
    </source>
</evidence>
<organism evidence="13 14">
    <name type="scientific">Aspergillus bertholletiae</name>
    <dbReference type="NCBI Taxonomy" id="1226010"/>
    <lineage>
        <taxon>Eukaryota</taxon>
        <taxon>Fungi</taxon>
        <taxon>Dikarya</taxon>
        <taxon>Ascomycota</taxon>
        <taxon>Pezizomycotina</taxon>
        <taxon>Eurotiomycetes</taxon>
        <taxon>Eurotiomycetidae</taxon>
        <taxon>Eurotiales</taxon>
        <taxon>Aspergillaceae</taxon>
        <taxon>Aspergillus</taxon>
        <taxon>Aspergillus subgen. Circumdati</taxon>
    </lineage>
</organism>
<dbReference type="EMBL" id="ML736280">
    <property type="protein sequence ID" value="KAE8374626.1"/>
    <property type="molecule type" value="Genomic_DNA"/>
</dbReference>
<evidence type="ECO:0000313" key="14">
    <source>
        <dbReference type="Proteomes" id="UP000326198"/>
    </source>
</evidence>
<comment type="similarity">
    <text evidence="1 8">Belongs to the RAP1 family.</text>
</comment>
<keyword evidence="4" id="KW-0805">Transcription regulation</keyword>
<feature type="domain" description="TERF2-interacting telomeric protein 1 Myb" evidence="10">
    <location>
        <begin position="110"/>
        <end position="169"/>
    </location>
</feature>
<feature type="compositionally biased region" description="Basic and acidic residues" evidence="9">
    <location>
        <begin position="202"/>
        <end position="213"/>
    </location>
</feature>
<dbReference type="CDD" id="cd11653">
    <property type="entry name" value="rap1_RCT"/>
    <property type="match status" value="1"/>
</dbReference>
<dbReference type="SUPFAM" id="SSF46689">
    <property type="entry name" value="Homeodomain-like"/>
    <property type="match status" value="1"/>
</dbReference>
<dbReference type="Pfam" id="PF08914">
    <property type="entry name" value="Myb_Rap1"/>
    <property type="match status" value="1"/>
</dbReference>
<dbReference type="Gene3D" id="1.10.10.60">
    <property type="entry name" value="Homeodomain-like"/>
    <property type="match status" value="1"/>
</dbReference>